<organism evidence="2 3">
    <name type="scientific">Pseudohongiella nitratireducens</name>
    <dbReference type="NCBI Taxonomy" id="1768907"/>
    <lineage>
        <taxon>Bacteria</taxon>
        <taxon>Pseudomonadati</taxon>
        <taxon>Pseudomonadota</taxon>
        <taxon>Gammaproteobacteria</taxon>
        <taxon>Pseudomonadales</taxon>
        <taxon>Pseudohongiellaceae</taxon>
        <taxon>Pseudohongiella</taxon>
    </lineage>
</organism>
<evidence type="ECO:0000313" key="2">
    <source>
        <dbReference type="EMBL" id="GGG50613.1"/>
    </source>
</evidence>
<protein>
    <submittedName>
        <fullName evidence="2">Uncharacterized protein</fullName>
    </submittedName>
</protein>
<dbReference type="EMBL" id="BMIY01000002">
    <property type="protein sequence ID" value="GGG50613.1"/>
    <property type="molecule type" value="Genomic_DNA"/>
</dbReference>
<proteinExistence type="predicted"/>
<gene>
    <name evidence="2" type="ORF">GCM10011403_04700</name>
</gene>
<feature type="transmembrane region" description="Helical" evidence="1">
    <location>
        <begin position="47"/>
        <end position="67"/>
    </location>
</feature>
<reference evidence="2" key="2">
    <citation type="submission" date="2020-09" db="EMBL/GenBank/DDBJ databases">
        <authorList>
            <person name="Sun Q."/>
            <person name="Zhou Y."/>
        </authorList>
    </citation>
    <scope>NUCLEOTIDE SEQUENCE</scope>
    <source>
        <strain evidence="2">CGMCC 1.15425</strain>
    </source>
</reference>
<feature type="transmembrane region" description="Helical" evidence="1">
    <location>
        <begin position="21"/>
        <end position="41"/>
    </location>
</feature>
<dbReference type="Proteomes" id="UP000627715">
    <property type="component" value="Unassembled WGS sequence"/>
</dbReference>
<comment type="caution">
    <text evidence="2">The sequence shown here is derived from an EMBL/GenBank/DDBJ whole genome shotgun (WGS) entry which is preliminary data.</text>
</comment>
<keyword evidence="1" id="KW-1133">Transmembrane helix</keyword>
<dbReference type="AlphaFoldDB" id="A0A917GLB2"/>
<keyword evidence="3" id="KW-1185">Reference proteome</keyword>
<name>A0A917GLB2_9GAMM</name>
<accession>A0A917GLB2</accession>
<dbReference type="OrthoDB" id="7063804at2"/>
<reference evidence="2" key="1">
    <citation type="journal article" date="2014" name="Int. J. Syst. Evol. Microbiol.">
        <title>Complete genome sequence of Corynebacterium casei LMG S-19264T (=DSM 44701T), isolated from a smear-ripened cheese.</title>
        <authorList>
            <consortium name="US DOE Joint Genome Institute (JGI-PGF)"/>
            <person name="Walter F."/>
            <person name="Albersmeier A."/>
            <person name="Kalinowski J."/>
            <person name="Ruckert C."/>
        </authorList>
    </citation>
    <scope>NUCLEOTIDE SEQUENCE</scope>
    <source>
        <strain evidence="2">CGMCC 1.15425</strain>
    </source>
</reference>
<dbReference type="RefSeq" id="WP_068811631.1">
    <property type="nucleotide sequence ID" value="NZ_BMIY01000002.1"/>
</dbReference>
<sequence>MSAPADESKRDVLNAIKRSRSRLMVCFLTFPLYVIAVTRLLNNGQDTTWLMLVYMAIYAAFGIAMTVKRCPDCNEQFFVKQYFLNPFRRTCAHCGLSYSER</sequence>
<keyword evidence="1" id="KW-0472">Membrane</keyword>
<keyword evidence="1" id="KW-0812">Transmembrane</keyword>
<evidence type="ECO:0000313" key="3">
    <source>
        <dbReference type="Proteomes" id="UP000627715"/>
    </source>
</evidence>
<evidence type="ECO:0000256" key="1">
    <source>
        <dbReference type="SAM" id="Phobius"/>
    </source>
</evidence>